<reference evidence="2 4" key="2">
    <citation type="submission" date="2018-06" db="EMBL/GenBank/DDBJ databases">
        <authorList>
            <consortium name="Pathogen Informatics"/>
            <person name="Doyle S."/>
        </authorList>
    </citation>
    <scope>NUCLEOTIDE SEQUENCE [LARGE SCALE GENOMIC DNA]</scope>
    <source>
        <strain evidence="2 4">NCTC10338</strain>
    </source>
</reference>
<protein>
    <submittedName>
        <fullName evidence="2">Group-specific protein</fullName>
    </submittedName>
</protein>
<organism evidence="1 3">
    <name type="scientific">Lysinibacillus sphaericus</name>
    <name type="common">Bacillus sphaericus</name>
    <dbReference type="NCBI Taxonomy" id="1421"/>
    <lineage>
        <taxon>Bacteria</taxon>
        <taxon>Bacillati</taxon>
        <taxon>Bacillota</taxon>
        <taxon>Bacilli</taxon>
        <taxon>Bacillales</taxon>
        <taxon>Bacillaceae</taxon>
        <taxon>Lysinibacillus</taxon>
    </lineage>
</organism>
<sequence>MEINERKEKINLLQMKSKRNTIIKEMKIKDIHLTLDSFLEPQHSYDLLGDLFNKIDKPVEYKEEFKFGHCKDKAAKELGLLYKKIPKQLQEKEVILFHLNYRETGAIILRLEDIFRDINWIVNFSGYSNGAFDFVVVEPTFIYGICIERFEYWDTFTIWGLFN</sequence>
<reference evidence="1 3" key="1">
    <citation type="submission" date="2017-03" db="EMBL/GenBank/DDBJ databases">
        <title>The whole genome sequencing and assembly of Lysinibacillus sphaericus DSM 28T strain.</title>
        <authorList>
            <person name="Lee Y.-J."/>
            <person name="Yi H."/>
            <person name="Bahn Y.-S."/>
            <person name="Kim J.F."/>
            <person name="Lee D.-W."/>
        </authorList>
    </citation>
    <scope>NUCLEOTIDE SEQUENCE [LARGE SCALE GENOMIC DNA]</scope>
    <source>
        <strain evidence="1 3">DSM 28</strain>
    </source>
</reference>
<dbReference type="GeneID" id="48275915"/>
<accession>A0A2S0JXV9</accession>
<dbReference type="Proteomes" id="UP000238825">
    <property type="component" value="Chromosome"/>
</dbReference>
<dbReference type="Pfam" id="PF24715">
    <property type="entry name" value="YxiF"/>
    <property type="match status" value="1"/>
</dbReference>
<evidence type="ECO:0000313" key="1">
    <source>
        <dbReference type="EMBL" id="AVK95983.1"/>
    </source>
</evidence>
<evidence type="ECO:0000313" key="3">
    <source>
        <dbReference type="Proteomes" id="UP000238825"/>
    </source>
</evidence>
<dbReference type="EMBL" id="CP019980">
    <property type="protein sequence ID" value="AVK95983.1"/>
    <property type="molecule type" value="Genomic_DNA"/>
</dbReference>
<gene>
    <name evidence="1" type="ORF">LS41612_06845</name>
    <name evidence="2" type="ORF">NCTC10338_03388</name>
</gene>
<evidence type="ECO:0000313" key="4">
    <source>
        <dbReference type="Proteomes" id="UP000255295"/>
    </source>
</evidence>
<evidence type="ECO:0000313" key="2">
    <source>
        <dbReference type="EMBL" id="SUV18265.1"/>
    </source>
</evidence>
<dbReference type="InterPro" id="IPR057807">
    <property type="entry name" value="YxiF"/>
</dbReference>
<dbReference type="Proteomes" id="UP000255295">
    <property type="component" value="Unassembled WGS sequence"/>
</dbReference>
<name>A0A2S0JXV9_LYSSH</name>
<dbReference type="RefSeq" id="WP_024363259.1">
    <property type="nucleotide sequence ID" value="NZ_BJNS01000036.1"/>
</dbReference>
<dbReference type="EMBL" id="UFSZ01000001">
    <property type="protein sequence ID" value="SUV18265.1"/>
    <property type="molecule type" value="Genomic_DNA"/>
</dbReference>
<dbReference type="AlphaFoldDB" id="A0A2S0JXV9"/>
<proteinExistence type="predicted"/>